<protein>
    <submittedName>
        <fullName evidence="1">Uncharacterized protein</fullName>
    </submittedName>
</protein>
<dbReference type="AlphaFoldDB" id="A0A1Z5JUD8"/>
<gene>
    <name evidence="1" type="ORF">FisN_10Lh353</name>
</gene>
<sequence length="259" mass="29015">MNLDAMMDASQELERKNEIEAVDLSFHDDENVAEISKQDPVREPSPILIDKNTVCRKGVLAFLPDTLQYFPYRADAWEKDPFPSLAATRFRRVTRHNLEAGIVYTETAETNRWISTCTSVAVFLVDPRQPSSRHFIPLFVRRLVQRYNTTVRGILVIMTDDLDESLLDYLEHSGLAWTYLSACSPFLTQVLSWTSCPALAVCASATGRKVSSAAEEMALEWHPSSDPDPVVTAWSSGQSALSWRQQTAAAFLAPSCIVQ</sequence>
<proteinExistence type="predicted"/>
<organism evidence="1 2">
    <name type="scientific">Fistulifera solaris</name>
    <name type="common">Oleaginous diatom</name>
    <dbReference type="NCBI Taxonomy" id="1519565"/>
    <lineage>
        <taxon>Eukaryota</taxon>
        <taxon>Sar</taxon>
        <taxon>Stramenopiles</taxon>
        <taxon>Ochrophyta</taxon>
        <taxon>Bacillariophyta</taxon>
        <taxon>Bacillariophyceae</taxon>
        <taxon>Bacillariophycidae</taxon>
        <taxon>Naviculales</taxon>
        <taxon>Naviculaceae</taxon>
        <taxon>Fistulifera</taxon>
    </lineage>
</organism>
<accession>A0A1Z5JUD8</accession>
<keyword evidence="2" id="KW-1185">Reference proteome</keyword>
<evidence type="ECO:0000313" key="2">
    <source>
        <dbReference type="Proteomes" id="UP000198406"/>
    </source>
</evidence>
<dbReference type="Proteomes" id="UP000198406">
    <property type="component" value="Unassembled WGS sequence"/>
</dbReference>
<evidence type="ECO:0000313" key="1">
    <source>
        <dbReference type="EMBL" id="GAX17653.1"/>
    </source>
</evidence>
<dbReference type="InParanoid" id="A0A1Z5JUD8"/>
<name>A0A1Z5JUD8_FISSO</name>
<dbReference type="EMBL" id="BDSP01000120">
    <property type="protein sequence ID" value="GAX17653.1"/>
    <property type="molecule type" value="Genomic_DNA"/>
</dbReference>
<reference evidence="1 2" key="1">
    <citation type="journal article" date="2015" name="Plant Cell">
        <title>Oil accumulation by the oleaginous diatom Fistulifera solaris as revealed by the genome and transcriptome.</title>
        <authorList>
            <person name="Tanaka T."/>
            <person name="Maeda Y."/>
            <person name="Veluchamy A."/>
            <person name="Tanaka M."/>
            <person name="Abida H."/>
            <person name="Marechal E."/>
            <person name="Bowler C."/>
            <person name="Muto M."/>
            <person name="Sunaga Y."/>
            <person name="Tanaka M."/>
            <person name="Yoshino T."/>
            <person name="Taniguchi T."/>
            <person name="Fukuda Y."/>
            <person name="Nemoto M."/>
            <person name="Matsumoto M."/>
            <person name="Wong P.S."/>
            <person name="Aburatani S."/>
            <person name="Fujibuchi W."/>
        </authorList>
    </citation>
    <scope>NUCLEOTIDE SEQUENCE [LARGE SCALE GENOMIC DNA]</scope>
    <source>
        <strain evidence="1 2">JPCC DA0580</strain>
    </source>
</reference>
<comment type="caution">
    <text evidence="1">The sequence shown here is derived from an EMBL/GenBank/DDBJ whole genome shotgun (WGS) entry which is preliminary data.</text>
</comment>